<evidence type="ECO:0000256" key="9">
    <source>
        <dbReference type="ARBA" id="ARBA00023160"/>
    </source>
</evidence>
<dbReference type="Pfam" id="PF01151">
    <property type="entry name" value="ELO"/>
    <property type="match status" value="1"/>
</dbReference>
<evidence type="ECO:0000256" key="1">
    <source>
        <dbReference type="ARBA" id="ARBA00004141"/>
    </source>
</evidence>
<sequence>MERRQPLELKIPMALYNFGATALNVYCFSELLIGSWKAGYRYICNRVIISTEPQHMRIANAIWWFYLSKYYEMLDTVFFILRKKNNQITFLHVYHHTSILALWWIGIKWVPGGTAFYSSMVNSFIHIVMYTYYGLSVFPSIRSYLWWKRYLTQLQLIQFLSYVVQAVLALYDDCGFPRW</sequence>
<evidence type="ECO:0000313" key="11">
    <source>
        <dbReference type="EMBL" id="CAB4021177.1"/>
    </source>
</evidence>
<evidence type="ECO:0000256" key="4">
    <source>
        <dbReference type="ARBA" id="ARBA00022692"/>
    </source>
</evidence>
<keyword evidence="2 10" id="KW-0444">Lipid biosynthesis</keyword>
<gene>
    <name evidence="11" type="ORF">PACLA_8A001062</name>
</gene>
<keyword evidence="6 10" id="KW-1133">Transmembrane helix</keyword>
<comment type="similarity">
    <text evidence="10">Belongs to the ELO family.</text>
</comment>
<evidence type="ECO:0000256" key="10">
    <source>
        <dbReference type="RuleBase" id="RU361115"/>
    </source>
</evidence>
<evidence type="ECO:0000256" key="3">
    <source>
        <dbReference type="ARBA" id="ARBA00022679"/>
    </source>
</evidence>
<reference evidence="11" key="1">
    <citation type="submission" date="2020-04" db="EMBL/GenBank/DDBJ databases">
        <authorList>
            <person name="Alioto T."/>
            <person name="Alioto T."/>
            <person name="Gomez Garrido J."/>
        </authorList>
    </citation>
    <scope>NUCLEOTIDE SEQUENCE</scope>
    <source>
        <strain evidence="11">A484AB</strain>
    </source>
</reference>
<dbReference type="PROSITE" id="PS01188">
    <property type="entry name" value="ELO"/>
    <property type="match status" value="1"/>
</dbReference>
<feature type="non-terminal residue" evidence="11">
    <location>
        <position position="179"/>
    </location>
</feature>
<comment type="catalytic activity">
    <reaction evidence="10">
        <text>a very-long-chain acyl-CoA + malonyl-CoA + H(+) = a very-long-chain 3-oxoacyl-CoA + CO2 + CoA</text>
        <dbReference type="Rhea" id="RHEA:32727"/>
        <dbReference type="ChEBI" id="CHEBI:15378"/>
        <dbReference type="ChEBI" id="CHEBI:16526"/>
        <dbReference type="ChEBI" id="CHEBI:57287"/>
        <dbReference type="ChEBI" id="CHEBI:57384"/>
        <dbReference type="ChEBI" id="CHEBI:90725"/>
        <dbReference type="ChEBI" id="CHEBI:90736"/>
        <dbReference type="EC" id="2.3.1.199"/>
    </reaction>
</comment>
<evidence type="ECO:0000256" key="5">
    <source>
        <dbReference type="ARBA" id="ARBA00022832"/>
    </source>
</evidence>
<dbReference type="GO" id="GO:0019367">
    <property type="term" value="P:fatty acid elongation, saturated fatty acid"/>
    <property type="evidence" value="ECO:0007669"/>
    <property type="project" value="TreeGrafter"/>
</dbReference>
<name>A0A6S7ITK1_PARCT</name>
<keyword evidence="9 10" id="KW-0275">Fatty acid biosynthesis</keyword>
<dbReference type="EC" id="2.3.1.199" evidence="10"/>
<dbReference type="GO" id="GO:0042761">
    <property type="term" value="P:very long-chain fatty acid biosynthetic process"/>
    <property type="evidence" value="ECO:0007669"/>
    <property type="project" value="TreeGrafter"/>
</dbReference>
<feature type="transmembrane region" description="Helical" evidence="10">
    <location>
        <begin position="116"/>
        <end position="138"/>
    </location>
</feature>
<accession>A0A6S7ITK1</accession>
<dbReference type="Proteomes" id="UP001152795">
    <property type="component" value="Unassembled WGS sequence"/>
</dbReference>
<dbReference type="GO" id="GO:0030148">
    <property type="term" value="P:sphingolipid biosynthetic process"/>
    <property type="evidence" value="ECO:0007669"/>
    <property type="project" value="TreeGrafter"/>
</dbReference>
<dbReference type="InterPro" id="IPR030457">
    <property type="entry name" value="ELO_CS"/>
</dbReference>
<keyword evidence="3 10" id="KW-0808">Transferase</keyword>
<dbReference type="InterPro" id="IPR002076">
    <property type="entry name" value="ELO_fam"/>
</dbReference>
<comment type="caution">
    <text evidence="11">The sequence shown here is derived from an EMBL/GenBank/DDBJ whole genome shotgun (WGS) entry which is preliminary data.</text>
</comment>
<keyword evidence="8 10" id="KW-0472">Membrane</keyword>
<dbReference type="OrthoDB" id="434092at2759"/>
<dbReference type="GO" id="GO:0034626">
    <property type="term" value="P:fatty acid elongation, polyunsaturated fatty acid"/>
    <property type="evidence" value="ECO:0007669"/>
    <property type="project" value="TreeGrafter"/>
</dbReference>
<feature type="transmembrane region" description="Helical" evidence="10">
    <location>
        <begin position="93"/>
        <end position="110"/>
    </location>
</feature>
<evidence type="ECO:0000256" key="8">
    <source>
        <dbReference type="ARBA" id="ARBA00023136"/>
    </source>
</evidence>
<organism evidence="11 12">
    <name type="scientific">Paramuricea clavata</name>
    <name type="common">Red gorgonian</name>
    <name type="synonym">Violescent sea-whip</name>
    <dbReference type="NCBI Taxonomy" id="317549"/>
    <lineage>
        <taxon>Eukaryota</taxon>
        <taxon>Metazoa</taxon>
        <taxon>Cnidaria</taxon>
        <taxon>Anthozoa</taxon>
        <taxon>Octocorallia</taxon>
        <taxon>Malacalcyonacea</taxon>
        <taxon>Plexauridae</taxon>
        <taxon>Paramuricea</taxon>
    </lineage>
</organism>
<feature type="transmembrane region" description="Helical" evidence="10">
    <location>
        <begin position="61"/>
        <end position="81"/>
    </location>
</feature>
<evidence type="ECO:0000256" key="2">
    <source>
        <dbReference type="ARBA" id="ARBA00022516"/>
    </source>
</evidence>
<keyword evidence="4 10" id="KW-0812">Transmembrane</keyword>
<dbReference type="GO" id="GO:0009922">
    <property type="term" value="F:fatty acid elongase activity"/>
    <property type="evidence" value="ECO:0007669"/>
    <property type="project" value="UniProtKB-EC"/>
</dbReference>
<comment type="caution">
    <text evidence="10">Lacks conserved residue(s) required for the propagation of feature annotation.</text>
</comment>
<dbReference type="GO" id="GO:0005789">
    <property type="term" value="C:endoplasmic reticulum membrane"/>
    <property type="evidence" value="ECO:0007669"/>
    <property type="project" value="TreeGrafter"/>
</dbReference>
<protein>
    <recommendedName>
        <fullName evidence="10">Elongation of very long chain fatty acids protein</fullName>
        <ecNumber evidence="10">2.3.1.199</ecNumber>
    </recommendedName>
    <alternativeName>
        <fullName evidence="10">Very-long-chain 3-oxoacyl-CoA synthase</fullName>
    </alternativeName>
</protein>
<keyword evidence="7 10" id="KW-0443">Lipid metabolism</keyword>
<dbReference type="GO" id="GO:0034625">
    <property type="term" value="P:fatty acid elongation, monounsaturated fatty acid"/>
    <property type="evidence" value="ECO:0007669"/>
    <property type="project" value="TreeGrafter"/>
</dbReference>
<keyword evidence="12" id="KW-1185">Reference proteome</keyword>
<dbReference type="PANTHER" id="PTHR11157:SF12">
    <property type="entry name" value="ELONGATION OF VERY LONG CHAIN FATTY ACIDS PROTEIN 4"/>
    <property type="match status" value="1"/>
</dbReference>
<feature type="transmembrane region" description="Helical" evidence="10">
    <location>
        <begin position="12"/>
        <end position="33"/>
    </location>
</feature>
<dbReference type="PANTHER" id="PTHR11157">
    <property type="entry name" value="FATTY ACID ACYL TRANSFERASE-RELATED"/>
    <property type="match status" value="1"/>
</dbReference>
<comment type="subcellular location">
    <subcellularLocation>
        <location evidence="1">Membrane</location>
        <topology evidence="1">Multi-pass membrane protein</topology>
    </subcellularLocation>
</comment>
<keyword evidence="5 10" id="KW-0276">Fatty acid metabolism</keyword>
<dbReference type="EMBL" id="CACRXK020011304">
    <property type="protein sequence ID" value="CAB4021177.1"/>
    <property type="molecule type" value="Genomic_DNA"/>
</dbReference>
<evidence type="ECO:0000313" key="12">
    <source>
        <dbReference type="Proteomes" id="UP001152795"/>
    </source>
</evidence>
<evidence type="ECO:0000256" key="7">
    <source>
        <dbReference type="ARBA" id="ARBA00023098"/>
    </source>
</evidence>
<evidence type="ECO:0000256" key="6">
    <source>
        <dbReference type="ARBA" id="ARBA00022989"/>
    </source>
</evidence>
<dbReference type="AlphaFoldDB" id="A0A6S7ITK1"/>
<proteinExistence type="inferred from homology"/>